<dbReference type="InterPro" id="IPR025714">
    <property type="entry name" value="Methyltranfer_dom"/>
</dbReference>
<evidence type="ECO:0000256" key="2">
    <source>
        <dbReference type="SAM" id="MobiDB-lite"/>
    </source>
</evidence>
<dbReference type="GO" id="GO:0032259">
    <property type="term" value="P:methylation"/>
    <property type="evidence" value="ECO:0007669"/>
    <property type="project" value="UniProtKB-KW"/>
</dbReference>
<feature type="domain" description="Methyltransferase" evidence="3">
    <location>
        <begin position="34"/>
        <end position="144"/>
    </location>
</feature>
<sequence>MVHKFNPESRHKLDNPQRRRLLPPAETLRRLGLKAGDSMADIGCGIGYFTLPAAQIVGSQGKIYALDIMAAMIEETKSKVRENRLTNVELLQVKENDFMLADQTVQYAFACLVAHEAEDLSAFFRETARILEPAGRVVIIEWNKQHSMMGPPLEHRLDNGDVAALLRQCGFTNIQQMAVNAEMYAVIAEREN</sequence>
<dbReference type="InterPro" id="IPR029063">
    <property type="entry name" value="SAM-dependent_MTases_sf"/>
</dbReference>
<dbReference type="PANTHER" id="PTHR43861:SF3">
    <property type="entry name" value="PUTATIVE (AFU_ORTHOLOGUE AFUA_2G14390)-RELATED"/>
    <property type="match status" value="1"/>
</dbReference>
<name>A0A348AF09_9FIRM</name>
<evidence type="ECO:0000313" key="5">
    <source>
        <dbReference type="Proteomes" id="UP000276437"/>
    </source>
</evidence>
<keyword evidence="5" id="KW-1185">Reference proteome</keyword>
<dbReference type="KEGG" id="mana:MAMMFC1_00290"/>
<dbReference type="PANTHER" id="PTHR43861">
    <property type="entry name" value="TRANS-ACONITATE 2-METHYLTRANSFERASE-RELATED"/>
    <property type="match status" value="1"/>
</dbReference>
<dbReference type="SUPFAM" id="SSF53335">
    <property type="entry name" value="S-adenosyl-L-methionine-dependent methyltransferases"/>
    <property type="match status" value="1"/>
</dbReference>
<feature type="compositionally biased region" description="Basic and acidic residues" evidence="2">
    <location>
        <begin position="1"/>
        <end position="17"/>
    </location>
</feature>
<proteinExistence type="predicted"/>
<dbReference type="Proteomes" id="UP000276437">
    <property type="component" value="Chromosome"/>
</dbReference>
<evidence type="ECO:0000259" key="3">
    <source>
        <dbReference type="Pfam" id="PF13847"/>
    </source>
</evidence>
<dbReference type="Gene3D" id="3.40.50.150">
    <property type="entry name" value="Vaccinia Virus protein VP39"/>
    <property type="match status" value="1"/>
</dbReference>
<dbReference type="CDD" id="cd02440">
    <property type="entry name" value="AdoMet_MTases"/>
    <property type="match status" value="1"/>
</dbReference>
<organism evidence="4 5">
    <name type="scientific">Methylomusa anaerophila</name>
    <dbReference type="NCBI Taxonomy" id="1930071"/>
    <lineage>
        <taxon>Bacteria</taxon>
        <taxon>Bacillati</taxon>
        <taxon>Bacillota</taxon>
        <taxon>Negativicutes</taxon>
        <taxon>Selenomonadales</taxon>
        <taxon>Sporomusaceae</taxon>
        <taxon>Methylomusa</taxon>
    </lineage>
</organism>
<dbReference type="RefSeq" id="WP_126305821.1">
    <property type="nucleotide sequence ID" value="NZ_AP018449.1"/>
</dbReference>
<dbReference type="GO" id="GO:0043770">
    <property type="term" value="F:demethylmenaquinone methyltransferase activity"/>
    <property type="evidence" value="ECO:0007669"/>
    <property type="project" value="UniProtKB-EC"/>
</dbReference>
<reference evidence="4 5" key="1">
    <citation type="journal article" date="2018" name="Int. J. Syst. Evol. Microbiol.">
        <title>Methylomusa anaerophila gen. nov., sp. nov., an anaerobic methanol-utilizing bacterium isolated from a microbial fuel cell.</title>
        <authorList>
            <person name="Amano N."/>
            <person name="Yamamuro A."/>
            <person name="Miyahara M."/>
            <person name="Kouzuma A."/>
            <person name="Abe T."/>
            <person name="Watanabe K."/>
        </authorList>
    </citation>
    <scope>NUCLEOTIDE SEQUENCE [LARGE SCALE GENOMIC DNA]</scope>
    <source>
        <strain evidence="4 5">MMFC1</strain>
    </source>
</reference>
<dbReference type="EMBL" id="AP018449">
    <property type="protein sequence ID" value="BBB89657.1"/>
    <property type="molecule type" value="Genomic_DNA"/>
</dbReference>
<dbReference type="EC" id="2.1.1.163" evidence="4"/>
<dbReference type="Pfam" id="PF13847">
    <property type="entry name" value="Methyltransf_31"/>
    <property type="match status" value="1"/>
</dbReference>
<gene>
    <name evidence="4" type="primary">ubiE_3</name>
    <name evidence="4" type="ORF">MAMMFC1_00290</name>
</gene>
<protein>
    <submittedName>
        <fullName evidence="4">Demethylmenaquinone methyltransferase</fullName>
        <ecNumber evidence="4">2.1.1.163</ecNumber>
    </submittedName>
</protein>
<accession>A0A348AF09</accession>
<dbReference type="AlphaFoldDB" id="A0A348AF09"/>
<evidence type="ECO:0000256" key="1">
    <source>
        <dbReference type="ARBA" id="ARBA00022679"/>
    </source>
</evidence>
<dbReference type="OrthoDB" id="9784101at2"/>
<evidence type="ECO:0000313" key="4">
    <source>
        <dbReference type="EMBL" id="BBB89657.1"/>
    </source>
</evidence>
<keyword evidence="1 4" id="KW-0808">Transferase</keyword>
<keyword evidence="4" id="KW-0489">Methyltransferase</keyword>
<feature type="region of interest" description="Disordered" evidence="2">
    <location>
        <begin position="1"/>
        <end position="20"/>
    </location>
</feature>